<proteinExistence type="inferred from homology"/>
<dbReference type="InterPro" id="IPR036388">
    <property type="entry name" value="WH-like_DNA-bd_sf"/>
</dbReference>
<dbReference type="InterPro" id="IPR014331">
    <property type="entry name" value="RNA_pol_sigma70_ECF_RHOBA"/>
</dbReference>
<dbReference type="NCBIfam" id="TIGR02937">
    <property type="entry name" value="sigma70-ECF"/>
    <property type="match status" value="1"/>
</dbReference>
<dbReference type="InterPro" id="IPR014284">
    <property type="entry name" value="RNA_pol_sigma-70_dom"/>
</dbReference>
<evidence type="ECO:0000256" key="4">
    <source>
        <dbReference type="ARBA" id="ARBA00023163"/>
    </source>
</evidence>
<keyword evidence="7" id="KW-1185">Reference proteome</keyword>
<evidence type="ECO:0000256" key="3">
    <source>
        <dbReference type="ARBA" id="ARBA00023082"/>
    </source>
</evidence>
<evidence type="ECO:0000256" key="1">
    <source>
        <dbReference type="ARBA" id="ARBA00010641"/>
    </source>
</evidence>
<dbReference type="OrthoDB" id="6383365at2"/>
<name>A0A517MUP9_9BACT</name>
<dbReference type="Pfam" id="PF04542">
    <property type="entry name" value="Sigma70_r2"/>
    <property type="match status" value="1"/>
</dbReference>
<keyword evidence="3" id="KW-0731">Sigma factor</keyword>
<dbReference type="NCBIfam" id="TIGR02989">
    <property type="entry name" value="Sig-70_gvs1"/>
    <property type="match status" value="1"/>
</dbReference>
<dbReference type="EMBL" id="CP036263">
    <property type="protein sequence ID" value="QDS98614.1"/>
    <property type="molecule type" value="Genomic_DNA"/>
</dbReference>
<dbReference type="AlphaFoldDB" id="A0A517MUP9"/>
<dbReference type="Proteomes" id="UP000319852">
    <property type="component" value="Chromosome"/>
</dbReference>
<dbReference type="InterPro" id="IPR039425">
    <property type="entry name" value="RNA_pol_sigma-70-like"/>
</dbReference>
<evidence type="ECO:0000313" key="7">
    <source>
        <dbReference type="Proteomes" id="UP000319852"/>
    </source>
</evidence>
<feature type="domain" description="RNA polymerase sigma-70 region 2" evidence="5">
    <location>
        <begin position="16"/>
        <end position="79"/>
    </location>
</feature>
<comment type="similarity">
    <text evidence="1">Belongs to the sigma-70 factor family. ECF subfamily.</text>
</comment>
<dbReference type="InterPro" id="IPR013324">
    <property type="entry name" value="RNA_pol_sigma_r3/r4-like"/>
</dbReference>
<accession>A0A517MUP9</accession>
<evidence type="ECO:0000259" key="5">
    <source>
        <dbReference type="Pfam" id="PF04542"/>
    </source>
</evidence>
<dbReference type="InterPro" id="IPR007627">
    <property type="entry name" value="RNA_pol_sigma70_r2"/>
</dbReference>
<organism evidence="6 7">
    <name type="scientific">Adhaeretor mobilis</name>
    <dbReference type="NCBI Taxonomy" id="1930276"/>
    <lineage>
        <taxon>Bacteria</taxon>
        <taxon>Pseudomonadati</taxon>
        <taxon>Planctomycetota</taxon>
        <taxon>Planctomycetia</taxon>
        <taxon>Pirellulales</taxon>
        <taxon>Lacipirellulaceae</taxon>
        <taxon>Adhaeretor</taxon>
    </lineage>
</organism>
<keyword evidence="2" id="KW-0805">Transcription regulation</keyword>
<protein>
    <submittedName>
        <fullName evidence="6">RNA polymerase sigma factor</fullName>
    </submittedName>
</protein>
<dbReference type="GO" id="GO:0016987">
    <property type="term" value="F:sigma factor activity"/>
    <property type="evidence" value="ECO:0007669"/>
    <property type="project" value="UniProtKB-KW"/>
</dbReference>
<dbReference type="Gene3D" id="1.10.10.10">
    <property type="entry name" value="Winged helix-like DNA-binding domain superfamily/Winged helix DNA-binding domain"/>
    <property type="match status" value="1"/>
</dbReference>
<keyword evidence="4" id="KW-0804">Transcription</keyword>
<dbReference type="RefSeq" id="WP_145059823.1">
    <property type="nucleotide sequence ID" value="NZ_CP036263.1"/>
</dbReference>
<evidence type="ECO:0000256" key="2">
    <source>
        <dbReference type="ARBA" id="ARBA00023015"/>
    </source>
</evidence>
<dbReference type="PANTHER" id="PTHR43133:SF51">
    <property type="entry name" value="RNA POLYMERASE SIGMA FACTOR"/>
    <property type="match status" value="1"/>
</dbReference>
<dbReference type="InterPro" id="IPR013325">
    <property type="entry name" value="RNA_pol_sigma_r2"/>
</dbReference>
<dbReference type="SUPFAM" id="SSF88659">
    <property type="entry name" value="Sigma3 and sigma4 domains of RNA polymerase sigma factors"/>
    <property type="match status" value="1"/>
</dbReference>
<dbReference type="PANTHER" id="PTHR43133">
    <property type="entry name" value="RNA POLYMERASE ECF-TYPE SIGMA FACTO"/>
    <property type="match status" value="1"/>
</dbReference>
<gene>
    <name evidence="6" type="ORF">HG15A2_18950</name>
</gene>
<dbReference type="Gene3D" id="1.10.1740.10">
    <property type="match status" value="1"/>
</dbReference>
<reference evidence="6 7" key="1">
    <citation type="submission" date="2019-02" db="EMBL/GenBank/DDBJ databases">
        <title>Deep-cultivation of Planctomycetes and their phenomic and genomic characterization uncovers novel biology.</title>
        <authorList>
            <person name="Wiegand S."/>
            <person name="Jogler M."/>
            <person name="Boedeker C."/>
            <person name="Pinto D."/>
            <person name="Vollmers J."/>
            <person name="Rivas-Marin E."/>
            <person name="Kohn T."/>
            <person name="Peeters S.H."/>
            <person name="Heuer A."/>
            <person name="Rast P."/>
            <person name="Oberbeckmann S."/>
            <person name="Bunk B."/>
            <person name="Jeske O."/>
            <person name="Meyerdierks A."/>
            <person name="Storesund J.E."/>
            <person name="Kallscheuer N."/>
            <person name="Luecker S."/>
            <person name="Lage O.M."/>
            <person name="Pohl T."/>
            <person name="Merkel B.J."/>
            <person name="Hornburger P."/>
            <person name="Mueller R.-W."/>
            <person name="Bruemmer F."/>
            <person name="Labrenz M."/>
            <person name="Spormann A.M."/>
            <person name="Op den Camp H."/>
            <person name="Overmann J."/>
            <person name="Amann R."/>
            <person name="Jetten M.S.M."/>
            <person name="Mascher T."/>
            <person name="Medema M.H."/>
            <person name="Devos D.P."/>
            <person name="Kaster A.-K."/>
            <person name="Ovreas L."/>
            <person name="Rohde M."/>
            <person name="Galperin M.Y."/>
            <person name="Jogler C."/>
        </authorList>
    </citation>
    <scope>NUCLEOTIDE SEQUENCE [LARGE SCALE GENOMIC DNA]</scope>
    <source>
        <strain evidence="6 7">HG15A2</strain>
    </source>
</reference>
<dbReference type="GO" id="GO:0006352">
    <property type="term" value="P:DNA-templated transcription initiation"/>
    <property type="evidence" value="ECO:0007669"/>
    <property type="project" value="InterPro"/>
</dbReference>
<dbReference type="SUPFAM" id="SSF88946">
    <property type="entry name" value="Sigma2 domain of RNA polymerase sigma factors"/>
    <property type="match status" value="1"/>
</dbReference>
<sequence length="169" mass="19305">MATPDLQEMFITYHARHQRAIFSFILTLVPNWTDAEEILQETSLVLWRKFSSFKPGTSYRAWATQVARFEVCKFRDRQKKADKLLSDEVLEQLAVQAIEMSDLLDSQDGALQGCLKRLRDDDQKLIRSRYLHGSSTSALATSLGRSVESICNSLRRIRGALLHCVQQAT</sequence>
<dbReference type="KEGG" id="amob:HG15A2_18950"/>
<evidence type="ECO:0000313" key="6">
    <source>
        <dbReference type="EMBL" id="QDS98614.1"/>
    </source>
</evidence>